<dbReference type="EMBL" id="MU006338">
    <property type="protein sequence ID" value="KAF2846127.1"/>
    <property type="molecule type" value="Genomic_DNA"/>
</dbReference>
<evidence type="ECO:0000313" key="2">
    <source>
        <dbReference type="Proteomes" id="UP000799423"/>
    </source>
</evidence>
<sequence length="181" mass="19814">MYNNFSLLDGVLLYSIDIQSTLASKGLVPKFTPSFVMTSWYCCQHNGPLNYYGVVACPQCYNRRSTCCPVVDSAYPTWPSLSTHTANNNTSSLVADSNDTTNISPIQFILASGFNTASHVNNTRSSNVSHSSRPAKPNWRWICCDCGGNNSCSLDEGCAMCQHWRCGACEMFDASVKSYAA</sequence>
<accession>A0A6A7AUU1</accession>
<proteinExistence type="predicted"/>
<gene>
    <name evidence="1" type="ORF">T440DRAFT_248357</name>
</gene>
<dbReference type="AlphaFoldDB" id="A0A6A7AUU1"/>
<protein>
    <submittedName>
        <fullName evidence="1">Uncharacterized protein</fullName>
    </submittedName>
</protein>
<dbReference type="Proteomes" id="UP000799423">
    <property type="component" value="Unassembled WGS sequence"/>
</dbReference>
<keyword evidence="2" id="KW-1185">Reference proteome</keyword>
<reference evidence="1" key="1">
    <citation type="submission" date="2020-01" db="EMBL/GenBank/DDBJ databases">
        <authorList>
            <consortium name="DOE Joint Genome Institute"/>
            <person name="Haridas S."/>
            <person name="Albert R."/>
            <person name="Binder M."/>
            <person name="Bloem J."/>
            <person name="Labutti K."/>
            <person name="Salamov A."/>
            <person name="Andreopoulos B."/>
            <person name="Baker S.E."/>
            <person name="Barry K."/>
            <person name="Bills G."/>
            <person name="Bluhm B.H."/>
            <person name="Cannon C."/>
            <person name="Castanera R."/>
            <person name="Culley D.E."/>
            <person name="Daum C."/>
            <person name="Ezra D."/>
            <person name="Gonzalez J.B."/>
            <person name="Henrissat B."/>
            <person name="Kuo A."/>
            <person name="Liang C."/>
            <person name="Lipzen A."/>
            <person name="Lutzoni F."/>
            <person name="Magnuson J."/>
            <person name="Mondo S."/>
            <person name="Nolan M."/>
            <person name="Ohm R."/>
            <person name="Pangilinan J."/>
            <person name="Park H.-J."/>
            <person name="Ramirez L."/>
            <person name="Alfaro M."/>
            <person name="Sun H."/>
            <person name="Tritt A."/>
            <person name="Yoshinaga Y."/>
            <person name="Zwiers L.-H."/>
            <person name="Turgeon B.G."/>
            <person name="Goodwin S.B."/>
            <person name="Spatafora J.W."/>
            <person name="Crous P.W."/>
            <person name="Grigoriev I.V."/>
        </authorList>
    </citation>
    <scope>NUCLEOTIDE SEQUENCE</scope>
    <source>
        <strain evidence="1">IPT5</strain>
    </source>
</reference>
<organism evidence="1 2">
    <name type="scientific">Plenodomus tracheiphilus IPT5</name>
    <dbReference type="NCBI Taxonomy" id="1408161"/>
    <lineage>
        <taxon>Eukaryota</taxon>
        <taxon>Fungi</taxon>
        <taxon>Dikarya</taxon>
        <taxon>Ascomycota</taxon>
        <taxon>Pezizomycotina</taxon>
        <taxon>Dothideomycetes</taxon>
        <taxon>Pleosporomycetidae</taxon>
        <taxon>Pleosporales</taxon>
        <taxon>Pleosporineae</taxon>
        <taxon>Leptosphaeriaceae</taxon>
        <taxon>Plenodomus</taxon>
    </lineage>
</organism>
<name>A0A6A7AUU1_9PLEO</name>
<evidence type="ECO:0000313" key="1">
    <source>
        <dbReference type="EMBL" id="KAF2846127.1"/>
    </source>
</evidence>
<dbReference type="OrthoDB" id="3690693at2759"/>